<evidence type="ECO:0000313" key="4">
    <source>
        <dbReference type="Proteomes" id="UP000664795"/>
    </source>
</evidence>
<organism evidence="3 4">
    <name type="scientific">Fibrella aquatilis</name>
    <dbReference type="NCBI Taxonomy" id="2817059"/>
    <lineage>
        <taxon>Bacteria</taxon>
        <taxon>Pseudomonadati</taxon>
        <taxon>Bacteroidota</taxon>
        <taxon>Cytophagia</taxon>
        <taxon>Cytophagales</taxon>
        <taxon>Spirosomataceae</taxon>
        <taxon>Fibrella</taxon>
    </lineage>
</organism>
<dbReference type="AlphaFoldDB" id="A0A939G825"/>
<feature type="coiled-coil region" evidence="1">
    <location>
        <begin position="106"/>
        <end position="182"/>
    </location>
</feature>
<sequence>MILTIDKSKELTRKEYVDFLQKTKGETISESRISQLVSAGKLKVRDYPELNNLQLIVLDDDEQALAQARFSTSQAIHTYSYKELGLMVGKLVHDLTNENGNAQTLLNEKQTQLDQLVNMLQRTEADRDEARQTVEKMANYQQQIEAEIESRQTDLAQRTEQVATLQGELKSLTEALTDTQRKLDIETSFRSEFDSFKSLIMNLIQKQADDTQTATVADVAKPTPGKRIKGSKA</sequence>
<feature type="compositionally biased region" description="Basic residues" evidence="2">
    <location>
        <begin position="224"/>
        <end position="233"/>
    </location>
</feature>
<dbReference type="EMBL" id="JAFMYU010000009">
    <property type="protein sequence ID" value="MBO0931877.1"/>
    <property type="molecule type" value="Genomic_DNA"/>
</dbReference>
<reference evidence="3 4" key="1">
    <citation type="submission" date="2021-03" db="EMBL/GenBank/DDBJ databases">
        <title>Fibrella sp. HMF5036 genome sequencing and assembly.</title>
        <authorList>
            <person name="Kang H."/>
            <person name="Kim H."/>
            <person name="Bae S."/>
            <person name="Joh K."/>
        </authorList>
    </citation>
    <scope>NUCLEOTIDE SEQUENCE [LARGE SCALE GENOMIC DNA]</scope>
    <source>
        <strain evidence="3 4">HMF5036</strain>
    </source>
</reference>
<gene>
    <name evidence="3" type="ORF">J2I48_12785</name>
</gene>
<evidence type="ECO:0000256" key="1">
    <source>
        <dbReference type="SAM" id="Coils"/>
    </source>
</evidence>
<name>A0A939G825_9BACT</name>
<evidence type="ECO:0000256" key="2">
    <source>
        <dbReference type="SAM" id="MobiDB-lite"/>
    </source>
</evidence>
<evidence type="ECO:0000313" key="3">
    <source>
        <dbReference type="EMBL" id="MBO0931877.1"/>
    </source>
</evidence>
<dbReference type="Proteomes" id="UP000664795">
    <property type="component" value="Unassembled WGS sequence"/>
</dbReference>
<dbReference type="RefSeq" id="WP_207335848.1">
    <property type="nucleotide sequence ID" value="NZ_JAFMYU010000009.1"/>
</dbReference>
<proteinExistence type="predicted"/>
<accession>A0A939G825</accession>
<protein>
    <submittedName>
        <fullName evidence="3">Uncharacterized protein</fullName>
    </submittedName>
</protein>
<keyword evidence="1" id="KW-0175">Coiled coil</keyword>
<keyword evidence="4" id="KW-1185">Reference proteome</keyword>
<feature type="region of interest" description="Disordered" evidence="2">
    <location>
        <begin position="208"/>
        <end position="233"/>
    </location>
</feature>
<comment type="caution">
    <text evidence="3">The sequence shown here is derived from an EMBL/GenBank/DDBJ whole genome shotgun (WGS) entry which is preliminary data.</text>
</comment>